<comment type="caution">
    <text evidence="1">The sequence shown here is derived from an EMBL/GenBank/DDBJ whole genome shotgun (WGS) entry which is preliminary data.</text>
</comment>
<dbReference type="EMBL" id="CADEHS020000379">
    <property type="protein sequence ID" value="CAG9951683.1"/>
    <property type="molecule type" value="Genomic_DNA"/>
</dbReference>
<accession>A0ACA9UEX4</accession>
<name>A0ACA9UEX4_BIOOC</name>
<gene>
    <name evidence="1" type="ORF">CRV2_00022058</name>
</gene>
<dbReference type="Proteomes" id="UP000836387">
    <property type="component" value="Unassembled WGS sequence"/>
</dbReference>
<evidence type="ECO:0000313" key="2">
    <source>
        <dbReference type="Proteomes" id="UP000836387"/>
    </source>
</evidence>
<protein>
    <submittedName>
        <fullName evidence="1">Uncharacterized protein</fullName>
    </submittedName>
</protein>
<proteinExistence type="predicted"/>
<organism evidence="1 2">
    <name type="scientific">Clonostachys rosea f. rosea IK726</name>
    <dbReference type="NCBI Taxonomy" id="1349383"/>
    <lineage>
        <taxon>Eukaryota</taxon>
        <taxon>Fungi</taxon>
        <taxon>Dikarya</taxon>
        <taxon>Ascomycota</taxon>
        <taxon>Pezizomycotina</taxon>
        <taxon>Sordariomycetes</taxon>
        <taxon>Hypocreomycetidae</taxon>
        <taxon>Hypocreales</taxon>
        <taxon>Bionectriaceae</taxon>
        <taxon>Clonostachys</taxon>
    </lineage>
</organism>
<sequence length="131" mass="14949">MANLASTYTNQGRWEEAEKLGLQVMETSKMKLGVDHPSTLTSMADLASTYWNQGRWEEAEKLELQVMETTWSRPSSTLTSINNLAHTWNSMDKKTEAMDLMQTCVRLTEMKLGVDHPHTRSSLLALDSWQK</sequence>
<reference evidence="1" key="2">
    <citation type="submission" date="2021-10" db="EMBL/GenBank/DDBJ databases">
        <authorList>
            <person name="Piombo E."/>
        </authorList>
    </citation>
    <scope>NUCLEOTIDE SEQUENCE</scope>
</reference>
<evidence type="ECO:0000313" key="1">
    <source>
        <dbReference type="EMBL" id="CAG9951683.1"/>
    </source>
</evidence>
<keyword evidence="2" id="KW-1185">Reference proteome</keyword>
<reference evidence="1" key="1">
    <citation type="submission" date="2020-04" db="EMBL/GenBank/DDBJ databases">
        <authorList>
            <person name="Broberg M."/>
        </authorList>
    </citation>
    <scope>NUCLEOTIDE SEQUENCE</scope>
</reference>